<proteinExistence type="predicted"/>
<dbReference type="EMBL" id="LAZR01013112">
    <property type="protein sequence ID" value="KKM23494.1"/>
    <property type="molecule type" value="Genomic_DNA"/>
</dbReference>
<gene>
    <name evidence="1" type="ORF">LCGC14_1614640</name>
</gene>
<name>A0A0F9IU14_9ZZZZ</name>
<accession>A0A0F9IU14</accession>
<sequence>MEGDTKQEDVKQLCTMTINVIVESDEQAIEYKKRMSTVFADNPEVQINFGLQNAPRPR</sequence>
<comment type="caution">
    <text evidence="1">The sequence shown here is derived from an EMBL/GenBank/DDBJ whole genome shotgun (WGS) entry which is preliminary data.</text>
</comment>
<protein>
    <submittedName>
        <fullName evidence="1">Uncharacterized protein</fullName>
    </submittedName>
</protein>
<organism evidence="1">
    <name type="scientific">marine sediment metagenome</name>
    <dbReference type="NCBI Taxonomy" id="412755"/>
    <lineage>
        <taxon>unclassified sequences</taxon>
        <taxon>metagenomes</taxon>
        <taxon>ecological metagenomes</taxon>
    </lineage>
</organism>
<reference evidence="1" key="1">
    <citation type="journal article" date="2015" name="Nature">
        <title>Complex archaea that bridge the gap between prokaryotes and eukaryotes.</title>
        <authorList>
            <person name="Spang A."/>
            <person name="Saw J.H."/>
            <person name="Jorgensen S.L."/>
            <person name="Zaremba-Niedzwiedzka K."/>
            <person name="Martijn J."/>
            <person name="Lind A.E."/>
            <person name="van Eijk R."/>
            <person name="Schleper C."/>
            <person name="Guy L."/>
            <person name="Ettema T.J."/>
        </authorList>
    </citation>
    <scope>NUCLEOTIDE SEQUENCE</scope>
</reference>
<dbReference type="AlphaFoldDB" id="A0A0F9IU14"/>
<evidence type="ECO:0000313" key="1">
    <source>
        <dbReference type="EMBL" id="KKM23494.1"/>
    </source>
</evidence>